<evidence type="ECO:0000313" key="2">
    <source>
        <dbReference type="Proteomes" id="UP000653308"/>
    </source>
</evidence>
<keyword evidence="2" id="KW-1185">Reference proteome</keyword>
<protein>
    <submittedName>
        <fullName evidence="1">Uncharacterized protein</fullName>
    </submittedName>
</protein>
<reference evidence="2" key="1">
    <citation type="journal article" date="2019" name="Int. J. Syst. Evol. Microbiol.">
        <title>The Global Catalogue of Microorganisms (GCM) 10K type strain sequencing project: providing services to taxonomists for standard genome sequencing and annotation.</title>
        <authorList>
            <consortium name="The Broad Institute Genomics Platform"/>
            <consortium name="The Broad Institute Genome Sequencing Center for Infectious Disease"/>
            <person name="Wu L."/>
            <person name="Ma J."/>
        </authorList>
    </citation>
    <scope>NUCLEOTIDE SEQUENCE [LARGE SCALE GENOMIC DNA]</scope>
    <source>
        <strain evidence="2">JCM 4957</strain>
    </source>
</reference>
<sequence>MQQSAQPCEARPFLLIFLTTHLAVRRIWHLPEPGASRMGSTVTYEYRLEGCRGFIGPFPSAPLDELYVVVNGG</sequence>
<gene>
    <name evidence="1" type="ORF">GCM10010384_37980</name>
</gene>
<dbReference type="Proteomes" id="UP000653308">
    <property type="component" value="Unassembled WGS sequence"/>
</dbReference>
<dbReference type="EMBL" id="BMWE01000010">
    <property type="protein sequence ID" value="GGY27280.1"/>
    <property type="molecule type" value="Genomic_DNA"/>
</dbReference>
<evidence type="ECO:0000313" key="1">
    <source>
        <dbReference type="EMBL" id="GGY27280.1"/>
    </source>
</evidence>
<comment type="caution">
    <text evidence="1">The sequence shown here is derived from an EMBL/GenBank/DDBJ whole genome shotgun (WGS) entry which is preliminary data.</text>
</comment>
<accession>A0ABQ2ZVQ2</accession>
<organism evidence="1 2">
    <name type="scientific">Streptomyces djakartensis</name>
    <dbReference type="NCBI Taxonomy" id="68193"/>
    <lineage>
        <taxon>Bacteria</taxon>
        <taxon>Bacillati</taxon>
        <taxon>Actinomycetota</taxon>
        <taxon>Actinomycetes</taxon>
        <taxon>Kitasatosporales</taxon>
        <taxon>Streptomycetaceae</taxon>
        <taxon>Streptomyces</taxon>
    </lineage>
</organism>
<proteinExistence type="predicted"/>
<name>A0ABQ2ZVQ2_9ACTN</name>